<dbReference type="Proteomes" id="UP000230292">
    <property type="component" value="Unassembled WGS sequence"/>
</dbReference>
<gene>
    <name evidence="1" type="ORF">COW24_05905</name>
</gene>
<reference evidence="1 2" key="1">
    <citation type="submission" date="2017-09" db="EMBL/GenBank/DDBJ databases">
        <title>Depth-based differentiation of microbial function through sediment-hosted aquifers and enrichment of novel symbionts in the deep terrestrial subsurface.</title>
        <authorList>
            <person name="Probst A.J."/>
            <person name="Ladd B."/>
            <person name="Jarett J.K."/>
            <person name="Geller-Mcgrath D.E."/>
            <person name="Sieber C.M."/>
            <person name="Emerson J.B."/>
            <person name="Anantharaman K."/>
            <person name="Thomas B.C."/>
            <person name="Malmstrom R."/>
            <person name="Stieglmeier M."/>
            <person name="Klingl A."/>
            <person name="Woyke T."/>
            <person name="Ryan C.M."/>
            <person name="Banfield J.F."/>
        </authorList>
    </citation>
    <scope>NUCLEOTIDE SEQUENCE [LARGE SCALE GENOMIC DNA]</scope>
    <source>
        <strain evidence="1">CG15_BIG_FIL_POST_REV_8_21_14_020_45_12</strain>
    </source>
</reference>
<accession>A0A2M7H281</accession>
<evidence type="ECO:0000313" key="2">
    <source>
        <dbReference type="Proteomes" id="UP000230292"/>
    </source>
</evidence>
<comment type="caution">
    <text evidence="1">The sequence shown here is derived from an EMBL/GenBank/DDBJ whole genome shotgun (WGS) entry which is preliminary data.</text>
</comment>
<name>A0A2M7H281_9BACT</name>
<proteinExistence type="predicted"/>
<protein>
    <submittedName>
        <fullName evidence="1">Uncharacterized protein</fullName>
    </submittedName>
</protein>
<evidence type="ECO:0000313" key="1">
    <source>
        <dbReference type="EMBL" id="PIW36340.1"/>
    </source>
</evidence>
<sequence>MRPEMTRIREQQPSRPKAVDLVHSAERPVRPVDLNGELAYEDWDTIYAEMEKNRASNWYLFSLLAMHLVLLFPERRQEIKLAESQWTELYDRVEMSRGRDWPFFSSHVKILLTLFPERRDQLNLDEGVKNGIQESVERYRETDLWTQSGLIVDLIIMFPELRNNYSRDITLKQSLQKGMDFYKSEPAVNLHYVVLAARFSVIFPQDKHDLQIDDKLWEEIYIERRQQRGSRVPELAELSLNAAILDVDEVSITRERGLELINREAVEPRSLPVRTSV</sequence>
<dbReference type="EMBL" id="PFGC01000061">
    <property type="protein sequence ID" value="PIW36340.1"/>
    <property type="molecule type" value="Genomic_DNA"/>
</dbReference>
<organism evidence="1 2">
    <name type="scientific">Candidatus Kerfeldbacteria bacterium CG15_BIG_FIL_POST_REV_8_21_14_020_45_12</name>
    <dbReference type="NCBI Taxonomy" id="2014247"/>
    <lineage>
        <taxon>Bacteria</taxon>
        <taxon>Candidatus Kerfeldiibacteriota</taxon>
    </lineage>
</organism>
<dbReference type="AlphaFoldDB" id="A0A2M7H281"/>